<dbReference type="SUPFAM" id="SSF52540">
    <property type="entry name" value="P-loop containing nucleoside triphosphate hydrolases"/>
    <property type="match status" value="1"/>
</dbReference>
<dbReference type="EMBL" id="QNTQ01000010">
    <property type="protein sequence ID" value="RBI84707.1"/>
    <property type="molecule type" value="Genomic_DNA"/>
</dbReference>
<evidence type="ECO:0000259" key="1">
    <source>
        <dbReference type="Pfam" id="PF12705"/>
    </source>
</evidence>
<evidence type="ECO:0000313" key="2">
    <source>
        <dbReference type="EMBL" id="RBI84707.1"/>
    </source>
</evidence>
<organism evidence="2 3">
    <name type="scientific">Rhodosalinus halophilus</name>
    <dbReference type="NCBI Taxonomy" id="2259333"/>
    <lineage>
        <taxon>Bacteria</taxon>
        <taxon>Pseudomonadati</taxon>
        <taxon>Pseudomonadota</taxon>
        <taxon>Alphaproteobacteria</taxon>
        <taxon>Rhodobacterales</taxon>
        <taxon>Paracoccaceae</taxon>
        <taxon>Rhodosalinus</taxon>
    </lineage>
</organism>
<evidence type="ECO:0000313" key="3">
    <source>
        <dbReference type="Proteomes" id="UP000253370"/>
    </source>
</evidence>
<proteinExistence type="predicted"/>
<sequence>MFGSDTPEPRVFGLPPGADFPAALVEGLRARLGDAPPEALAQVELIVNTQRMARRLRDIFDAGPATLLPRIRLVTDLAEAADLADLPPALPPLRRRLELSQLVRRLIETRPDLAPHSALYDLTDSLAALMDEMGLEGVDPETVLGLDVSDQSGHWQRALAFLRIARDYLAALDAPPDAGARLRAAVERRIAGWHDAPPGHPVILAGSTGSRGAVALLMQAVARLPQGAVVLPGFDFHLPAHVWEQMGDALSGEDHPQFRFRKLMQALKIAPDDVALWHRESTSDTARNRLVSLALRPAPVTDQWLDDGPGLGALGPACEGLTLLEAPTQREEALAIALRLREAAETGQTAALITPDRGLTRQVEARLAGWGIVPDDSAGRPLHLSAPGRFLRLVAGLRARPATAGELMTLLRHPLTHSGAQRSQHLRFARELELWLRRKAVPRPGHAELSALADKLAEPQATAWSEWLSGCLDAVRCDGDRPLSEHAAGLRALAERLAAGPGVDGSGGLWEREAGRAAAALYDELEREADRGDAMDAADFADLVAALLQREVVHDIEAPHPGIRIWGTIEARVQGAELLILGGLNEGSWPETPAPDPWLNRVLRHRAGLLLPERRIGLAAHDFQQAAGAREVWFTRAERSEEAPTVPARWLNRLTNLLSGLPDQGGRAALEAMRARGRGWLQLGAALEKAEAVPAAVRPSPRPPAEARPRRLSVTEVEKLIRDPYAIYAKHVLRLRPLDPLDRPPDALLRGTALHEVLHRFVEATREARDRLTVGDLMAQADAVLAERVPWAATRVQWRARLARVADWIVATEVARRAIAAPVLLEEQGEAALPDAGVTLSGKADRIDRDAEGRLHIYDYKTGDPPSASQQRFFDKQLLLEAAMAERGAFERIGPAPVARAVYIGLGSNPREVAAPLADGPAQEEEDLVTAAQVWEEFTTLMQRYADPAQGFTARRAMERKRHEYGYDHLARYGEWEDSDPPQPEDLE</sequence>
<accession>A0A365U7V6</accession>
<dbReference type="InterPro" id="IPR027417">
    <property type="entry name" value="P-loop_NTPase"/>
</dbReference>
<comment type="caution">
    <text evidence="2">The sequence shown here is derived from an EMBL/GenBank/DDBJ whole genome shotgun (WGS) entry which is preliminary data.</text>
</comment>
<dbReference type="RefSeq" id="WP_113289746.1">
    <property type="nucleotide sequence ID" value="NZ_QNTQ01000010.1"/>
</dbReference>
<protein>
    <submittedName>
        <fullName evidence="2">Double-strand break repair protein AddB</fullName>
    </submittedName>
</protein>
<name>A0A365U7V6_9RHOB</name>
<feature type="domain" description="PD-(D/E)XK endonuclease-like" evidence="1">
    <location>
        <begin position="711"/>
        <end position="948"/>
    </location>
</feature>
<dbReference type="Proteomes" id="UP000253370">
    <property type="component" value="Unassembled WGS sequence"/>
</dbReference>
<dbReference type="NCBIfam" id="TIGR02786">
    <property type="entry name" value="addB_alphas"/>
    <property type="match status" value="1"/>
</dbReference>
<dbReference type="AlphaFoldDB" id="A0A365U7V6"/>
<gene>
    <name evidence="2" type="primary">addB</name>
    <name evidence="2" type="ORF">DRV85_12210</name>
</gene>
<dbReference type="InterPro" id="IPR011604">
    <property type="entry name" value="PDDEXK-like_dom_sf"/>
</dbReference>
<dbReference type="OrthoDB" id="9780606at2"/>
<keyword evidence="3" id="KW-1185">Reference proteome</keyword>
<dbReference type="InterPro" id="IPR014153">
    <property type="entry name" value="Ds_break_AddB"/>
</dbReference>
<dbReference type="InterPro" id="IPR038726">
    <property type="entry name" value="PDDEXK_AddAB-type"/>
</dbReference>
<dbReference type="Gene3D" id="3.90.320.10">
    <property type="match status" value="1"/>
</dbReference>
<dbReference type="Pfam" id="PF12705">
    <property type="entry name" value="PDDEXK_1"/>
    <property type="match status" value="1"/>
</dbReference>
<reference evidence="2 3" key="1">
    <citation type="submission" date="2018-07" db="EMBL/GenBank/DDBJ databases">
        <title>Rhodosalinus sp. strain E84T genomic sequence and assembly.</title>
        <authorList>
            <person name="Liu Z.-W."/>
            <person name="Lu D.-C."/>
        </authorList>
    </citation>
    <scope>NUCLEOTIDE SEQUENCE [LARGE SCALE GENOMIC DNA]</scope>
    <source>
        <strain evidence="2 3">E84</strain>
    </source>
</reference>